<accession>A0A1G5J3P6</accession>
<evidence type="ECO:0000256" key="1">
    <source>
        <dbReference type="SAM" id="Phobius"/>
    </source>
</evidence>
<sequence length="232" mass="25757">MNAVKGTNRLILDDMRLYMLIFTSIALGLTAVYVAIGFLFHVSYASQLFGPMYGGICTFAIAGLITLYPVAIGMGSTRIQFMKSFYMMGACMVVGTMIILHVIYGVVHLLNVGGWLQVTLYQPGMLYSSSYLVFPYLWIDVMLGLLVLGLSVFLTVCWIRLGLRNFLILLFGFGLVLSLVIAFGDIRQFTLWIAYQNRMLVFTVLGVIGGALLLSTYPMMKHAPLVRKGSKD</sequence>
<evidence type="ECO:0000313" key="2">
    <source>
        <dbReference type="EMBL" id="SCY82571.1"/>
    </source>
</evidence>
<feature type="transmembrane region" description="Helical" evidence="1">
    <location>
        <begin position="17"/>
        <end position="40"/>
    </location>
</feature>
<protein>
    <submittedName>
        <fullName evidence="2">Uncharacterized protein</fullName>
    </submittedName>
</protein>
<keyword evidence="1" id="KW-0472">Membrane</keyword>
<organism evidence="2 3">
    <name type="scientific">Paenibacillus polysaccharolyticus</name>
    <dbReference type="NCBI Taxonomy" id="582692"/>
    <lineage>
        <taxon>Bacteria</taxon>
        <taxon>Bacillati</taxon>
        <taxon>Bacillota</taxon>
        <taxon>Bacilli</taxon>
        <taxon>Bacillales</taxon>
        <taxon>Paenibacillaceae</taxon>
        <taxon>Paenibacillus</taxon>
    </lineage>
</organism>
<proteinExistence type="predicted"/>
<dbReference type="Proteomes" id="UP000198538">
    <property type="component" value="Unassembled WGS sequence"/>
</dbReference>
<evidence type="ECO:0000313" key="3">
    <source>
        <dbReference type="Proteomes" id="UP000198538"/>
    </source>
</evidence>
<keyword evidence="3" id="KW-1185">Reference proteome</keyword>
<dbReference type="EMBL" id="FMVM01000010">
    <property type="protein sequence ID" value="SCY82571.1"/>
    <property type="molecule type" value="Genomic_DNA"/>
</dbReference>
<feature type="transmembrane region" description="Helical" evidence="1">
    <location>
        <begin position="52"/>
        <end position="73"/>
    </location>
</feature>
<dbReference type="AlphaFoldDB" id="A0A1G5J3P6"/>
<keyword evidence="1" id="KW-0812">Transmembrane</keyword>
<feature type="transmembrane region" description="Helical" evidence="1">
    <location>
        <begin position="85"/>
        <end position="116"/>
    </location>
</feature>
<name>A0A1G5J3P6_9BACL</name>
<keyword evidence="1" id="KW-1133">Transmembrane helix</keyword>
<gene>
    <name evidence="2" type="ORF">SAMN05720606_11012</name>
</gene>
<feature type="transmembrane region" description="Helical" evidence="1">
    <location>
        <begin position="136"/>
        <end position="159"/>
    </location>
</feature>
<dbReference type="RefSeq" id="WP_090921158.1">
    <property type="nucleotide sequence ID" value="NZ_FMVM01000010.1"/>
</dbReference>
<dbReference type="STRING" id="582692.SAMN05720606_11012"/>
<feature type="transmembrane region" description="Helical" evidence="1">
    <location>
        <begin position="166"/>
        <end position="184"/>
    </location>
</feature>
<reference evidence="3" key="1">
    <citation type="submission" date="2016-10" db="EMBL/GenBank/DDBJ databases">
        <authorList>
            <person name="Varghese N."/>
            <person name="Submissions S."/>
        </authorList>
    </citation>
    <scope>NUCLEOTIDE SEQUENCE [LARGE SCALE GENOMIC DNA]</scope>
    <source>
        <strain evidence="3">BL9</strain>
    </source>
</reference>
<feature type="transmembrane region" description="Helical" evidence="1">
    <location>
        <begin position="199"/>
        <end position="220"/>
    </location>
</feature>